<dbReference type="PANTHER" id="PTHR30036:SF1">
    <property type="entry name" value="D-XYLOSE-BINDING PERIPLASMIC PROTEIN"/>
    <property type="match status" value="1"/>
</dbReference>
<dbReference type="Gene3D" id="3.40.50.2300">
    <property type="match status" value="2"/>
</dbReference>
<evidence type="ECO:0000259" key="3">
    <source>
        <dbReference type="Pfam" id="PF13407"/>
    </source>
</evidence>
<gene>
    <name evidence="5" type="primary">xylF</name>
    <name evidence="4" type="synonym">xylT4</name>
    <name evidence="5" type="ORF">CE561_09845</name>
    <name evidence="4" type="ORF">Thert_00902</name>
</gene>
<dbReference type="SUPFAM" id="SSF53822">
    <property type="entry name" value="Periplasmic binding protein-like I"/>
    <property type="match status" value="1"/>
</dbReference>
<dbReference type="InterPro" id="IPR025997">
    <property type="entry name" value="SBP_2_dom"/>
</dbReference>
<evidence type="ECO:0000313" key="5">
    <source>
        <dbReference type="EMBL" id="OXT06718.1"/>
    </source>
</evidence>
<evidence type="ECO:0000256" key="2">
    <source>
        <dbReference type="ARBA" id="ARBA00022729"/>
    </source>
</evidence>
<dbReference type="InterPro" id="IPR050555">
    <property type="entry name" value="Bact_Solute-Bind_Prot2"/>
</dbReference>
<name>A0A231VEZ3_THETR</name>
<dbReference type="PANTHER" id="PTHR30036">
    <property type="entry name" value="D-XYLOSE-BINDING PERIPLASMIC PROTEIN"/>
    <property type="match status" value="1"/>
</dbReference>
<feature type="domain" description="Periplasmic binding protein" evidence="3">
    <location>
        <begin position="50"/>
        <end position="307"/>
    </location>
</feature>
<comment type="subcellular location">
    <subcellularLocation>
        <location evidence="1">Cell envelope</location>
    </subcellularLocation>
</comment>
<proteinExistence type="predicted"/>
<dbReference type="CDD" id="cd19991">
    <property type="entry name" value="PBP1_ABC_xylose_binding"/>
    <property type="match status" value="1"/>
</dbReference>
<dbReference type="Proteomes" id="UP000214975">
    <property type="component" value="Chromosome"/>
</dbReference>
<evidence type="ECO:0000313" key="4">
    <source>
        <dbReference type="EMBL" id="AST57032.1"/>
    </source>
</evidence>
<dbReference type="AlphaFoldDB" id="A0A231VEZ3"/>
<dbReference type="GO" id="GO:0030246">
    <property type="term" value="F:carbohydrate binding"/>
    <property type="evidence" value="ECO:0007669"/>
    <property type="project" value="TreeGrafter"/>
</dbReference>
<dbReference type="GO" id="GO:0030288">
    <property type="term" value="C:outer membrane-bounded periplasmic space"/>
    <property type="evidence" value="ECO:0007669"/>
    <property type="project" value="TreeGrafter"/>
</dbReference>
<dbReference type="InterPro" id="IPR028082">
    <property type="entry name" value="Peripla_BP_I"/>
</dbReference>
<evidence type="ECO:0000313" key="7">
    <source>
        <dbReference type="Proteomes" id="UP000215301"/>
    </source>
</evidence>
<accession>A0A231VEZ3</accession>
<dbReference type="Proteomes" id="UP000215301">
    <property type="component" value="Unassembled WGS sequence"/>
</dbReference>
<protein>
    <submittedName>
        <fullName evidence="4 5">D-xylose transporter subunit</fullName>
    </submittedName>
</protein>
<keyword evidence="2" id="KW-0732">Signal</keyword>
<dbReference type="EMBL" id="CP016893">
    <property type="protein sequence ID" value="AST57032.1"/>
    <property type="molecule type" value="Genomic_DNA"/>
</dbReference>
<dbReference type="Pfam" id="PF13407">
    <property type="entry name" value="Peripla_BP_4"/>
    <property type="match status" value="1"/>
</dbReference>
<organism evidence="5 7">
    <name type="scientific">Thermoanaerobacterium thermosaccharolyticum</name>
    <name type="common">Clostridium thermosaccharolyticum</name>
    <dbReference type="NCBI Taxonomy" id="1517"/>
    <lineage>
        <taxon>Bacteria</taxon>
        <taxon>Bacillati</taxon>
        <taxon>Bacillota</taxon>
        <taxon>Clostridia</taxon>
        <taxon>Thermoanaerobacterales</taxon>
        <taxon>Thermoanaerobacteraceae</taxon>
        <taxon>Thermoanaerobacterium</taxon>
    </lineage>
</organism>
<sequence>MGTKFKNVILVLLILILLFLLILISSKVYKFYVTNKLDREVSNDKNVIKIGFSLGTLKEERWIKDRDIFMAKVKELGAEVFVQNANNDDEDQLKQIKYLLDKKIDVLVIVPNDLKKASAGVDMAKKAGVKVISYDRLVLNSNVDLYISFDNVKVGKLMAEYLVKRYPKGNYLIINGATNDNNTKMIKEGYDSVLLPKVKSGDIKIIGEEWSPNWMSEYAFEATEKYIQKNYGIDAIIAGDDGLANGIIESLSEHRLAGKVAVVAQDADLAACQRIIEGTQLMTVYKPLDKLAGDAAKLAVKLAKGEKLNVSNTIYDGKFTVPYYKLEPIAVDKSNIDDTVIKDGFHSRDDVYRYVK</sequence>
<reference evidence="4 6" key="1">
    <citation type="submission" date="2016-08" db="EMBL/GenBank/DDBJ databases">
        <title>A novel genetic cassette of butanologenic Thermoanaerobacterium thermosaccharolyticum that directly convert cellulose to butanol.</title>
        <authorList>
            <person name="Li T."/>
            <person name="He J."/>
        </authorList>
    </citation>
    <scope>NUCLEOTIDE SEQUENCE [LARGE SCALE GENOMIC DNA]</scope>
    <source>
        <strain evidence="4 6">TG57</strain>
    </source>
</reference>
<dbReference type="EMBL" id="NKHD01000028">
    <property type="protein sequence ID" value="OXT06718.1"/>
    <property type="molecule type" value="Genomic_DNA"/>
</dbReference>
<evidence type="ECO:0000313" key="6">
    <source>
        <dbReference type="Proteomes" id="UP000214975"/>
    </source>
</evidence>
<reference evidence="5 7" key="2">
    <citation type="submission" date="2017-06" db="EMBL/GenBank/DDBJ databases">
        <title>Isolation and characterization of a thermophilic and butanogenic Thermoanaerobacterium thermosaccharolyticum M5 capable of efficient degradation of hemicellulose.</title>
        <authorList>
            <person name="Xin F."/>
            <person name="Jiang Y."/>
        </authorList>
    </citation>
    <scope>NUCLEOTIDE SEQUENCE [LARGE SCALE GENOMIC DNA]</scope>
    <source>
        <strain evidence="5 7">M5</strain>
    </source>
</reference>
<evidence type="ECO:0000256" key="1">
    <source>
        <dbReference type="ARBA" id="ARBA00004196"/>
    </source>
</evidence>